<proteinExistence type="predicted"/>
<gene>
    <name evidence="2" type="ORF">SS37A_14590</name>
</gene>
<sequence length="108" mass="10814">MSNKDRLAAVCDEASAAFQKILDFGKGAAPVAEQIASLTARAKTAEDALATAEARHETELGQLADFIGDLKTGFAQHLASLQAATADAAGPGAPPSPNPAPTTAAAKA</sequence>
<protein>
    <submittedName>
        <fullName evidence="2">Uncharacterized protein</fullName>
    </submittedName>
</protein>
<reference evidence="2 3" key="1">
    <citation type="journal article" date="2023" name="Int. J. Syst. Evol. Microbiol.">
        <title>Methylocystis iwaonis sp. nov., a type II methane-oxidizing bacterium from surface soil of a rice paddy field in Japan, and emended description of the genus Methylocystis (ex Whittenbury et al. 1970) Bowman et al. 1993.</title>
        <authorList>
            <person name="Kaise H."/>
            <person name="Sawadogo J.B."/>
            <person name="Alam M.S."/>
            <person name="Ueno C."/>
            <person name="Dianou D."/>
            <person name="Shinjo R."/>
            <person name="Asakawa S."/>
        </authorList>
    </citation>
    <scope>NUCLEOTIDE SEQUENCE [LARGE SCALE GENOMIC DNA]</scope>
    <source>
        <strain evidence="2 3">SS37A-Re</strain>
    </source>
</reference>
<evidence type="ECO:0000313" key="2">
    <source>
        <dbReference type="EMBL" id="BDV33930.1"/>
    </source>
</evidence>
<evidence type="ECO:0000256" key="1">
    <source>
        <dbReference type="SAM" id="MobiDB-lite"/>
    </source>
</evidence>
<accession>A0ABM8E7J6</accession>
<evidence type="ECO:0000313" key="3">
    <source>
        <dbReference type="Proteomes" id="UP001317629"/>
    </source>
</evidence>
<keyword evidence="3" id="KW-1185">Reference proteome</keyword>
<dbReference type="Proteomes" id="UP001317629">
    <property type="component" value="Chromosome"/>
</dbReference>
<feature type="region of interest" description="Disordered" evidence="1">
    <location>
        <begin position="84"/>
        <end position="108"/>
    </location>
</feature>
<organism evidence="2 3">
    <name type="scientific">Methylocystis iwaonis</name>
    <dbReference type="NCBI Taxonomy" id="2885079"/>
    <lineage>
        <taxon>Bacteria</taxon>
        <taxon>Pseudomonadati</taxon>
        <taxon>Pseudomonadota</taxon>
        <taxon>Alphaproteobacteria</taxon>
        <taxon>Hyphomicrobiales</taxon>
        <taxon>Methylocystaceae</taxon>
        <taxon>Methylocystis</taxon>
    </lineage>
</organism>
<name>A0ABM8E7J6_9HYPH</name>
<dbReference type="EMBL" id="AP027142">
    <property type="protein sequence ID" value="BDV33930.1"/>
    <property type="molecule type" value="Genomic_DNA"/>
</dbReference>
<dbReference type="RefSeq" id="WP_281931488.1">
    <property type="nucleotide sequence ID" value="NZ_AP027142.1"/>
</dbReference>